<feature type="transmembrane region" description="Helical" evidence="5">
    <location>
        <begin position="233"/>
        <end position="254"/>
    </location>
</feature>
<evidence type="ECO:0000256" key="4">
    <source>
        <dbReference type="ARBA" id="ARBA00023136"/>
    </source>
</evidence>
<feature type="transmembrane region" description="Helical" evidence="5">
    <location>
        <begin position="12"/>
        <end position="39"/>
    </location>
</feature>
<keyword evidence="2 5" id="KW-0812">Transmembrane</keyword>
<dbReference type="PROSITE" id="PS00216">
    <property type="entry name" value="SUGAR_TRANSPORT_1"/>
    <property type="match status" value="1"/>
</dbReference>
<evidence type="ECO:0000256" key="1">
    <source>
        <dbReference type="ARBA" id="ARBA00004651"/>
    </source>
</evidence>
<evidence type="ECO:0000313" key="7">
    <source>
        <dbReference type="EMBL" id="BBH92219.1"/>
    </source>
</evidence>
<gene>
    <name evidence="7" type="ORF">KTA_04180</name>
</gene>
<feature type="transmembrane region" description="Helical" evidence="5">
    <location>
        <begin position="88"/>
        <end position="105"/>
    </location>
</feature>
<dbReference type="AlphaFoldDB" id="A0A455SYP0"/>
<feature type="transmembrane region" description="Helical" evidence="5">
    <location>
        <begin position="366"/>
        <end position="386"/>
    </location>
</feature>
<proteinExistence type="predicted"/>
<dbReference type="InterPro" id="IPR011701">
    <property type="entry name" value="MFS"/>
</dbReference>
<feature type="transmembrane region" description="Helical" evidence="5">
    <location>
        <begin position="274"/>
        <end position="294"/>
    </location>
</feature>
<feature type="transmembrane region" description="Helical" evidence="5">
    <location>
        <begin position="147"/>
        <end position="171"/>
    </location>
</feature>
<feature type="transmembrane region" description="Helical" evidence="5">
    <location>
        <begin position="51"/>
        <end position="76"/>
    </location>
</feature>
<feature type="transmembrane region" description="Helical" evidence="5">
    <location>
        <begin position="111"/>
        <end position="135"/>
    </location>
</feature>
<dbReference type="GO" id="GO:0022857">
    <property type="term" value="F:transmembrane transporter activity"/>
    <property type="evidence" value="ECO:0007669"/>
    <property type="project" value="InterPro"/>
</dbReference>
<keyword evidence="3 5" id="KW-1133">Transmembrane helix</keyword>
<protein>
    <submittedName>
        <fullName evidence="7">MFS transporter</fullName>
    </submittedName>
</protein>
<accession>A0A455SYP0</accession>
<dbReference type="EMBL" id="AP019377">
    <property type="protein sequence ID" value="BBH92219.1"/>
    <property type="molecule type" value="Genomic_DNA"/>
</dbReference>
<evidence type="ECO:0000256" key="3">
    <source>
        <dbReference type="ARBA" id="ARBA00022989"/>
    </source>
</evidence>
<dbReference type="PROSITE" id="PS50850">
    <property type="entry name" value="MFS"/>
    <property type="match status" value="1"/>
</dbReference>
<evidence type="ECO:0000256" key="2">
    <source>
        <dbReference type="ARBA" id="ARBA00022692"/>
    </source>
</evidence>
<sequence length="416" mass="45287">MQRRQVTEQRPVSWLFGLTYLLANLTGNSVLLPVIIFLIPYQVNLLDPTAHVTSLALVQSIGAIFALLSTPLAGAISDRTRAHFGKRRLWLFVHMLCACTALLLLRFAPTILLIVIGWSLLQFFGGALLTVLQAIIPDRVPLNQRGLISALVGLAIPLAAVLGGLVIAVIFRKDYPAAYYPLIGGLAISIMLFLLVYRKEANVDQSPPPFHLKAFLARFWVDPRRHPDFSWAFITRLLLFLGYFAVATYIQYYIKDGIHYEQIFPGKKVLDGTLAVQSIETLFILICSFGAGWLSDRLGRRKPIVIAAALLVMSALLTPAVLPTWNGVQLFAALLGAGYGAYLAVDTALITQVLPSAADYGRDLGLINLALSIPLILSPLLGGLLINSLGYSSLFIAGAGMALLSAIMVLPIKSVR</sequence>
<reference evidence="7" key="1">
    <citation type="submission" date="2018-12" db="EMBL/GenBank/DDBJ databases">
        <title>Novel natural products biosynthetic potential of the class Ktedonobacteria.</title>
        <authorList>
            <person name="Zheng Y."/>
            <person name="Saitou A."/>
            <person name="Wang C.M."/>
            <person name="Toyoda A."/>
            <person name="Minakuchi Y."/>
            <person name="Sekiguchi Y."/>
            <person name="Ueda K."/>
            <person name="Takano H."/>
            <person name="Sakai Y."/>
            <person name="Yokota A."/>
            <person name="Yabe S."/>
        </authorList>
    </citation>
    <scope>NUCLEOTIDE SEQUENCE</scope>
    <source>
        <strain evidence="7">A3-2</strain>
    </source>
</reference>
<feature type="transmembrane region" description="Helical" evidence="5">
    <location>
        <begin position="306"/>
        <end position="325"/>
    </location>
</feature>
<evidence type="ECO:0000259" key="6">
    <source>
        <dbReference type="PROSITE" id="PS50850"/>
    </source>
</evidence>
<dbReference type="GO" id="GO:0005886">
    <property type="term" value="C:plasma membrane"/>
    <property type="evidence" value="ECO:0007669"/>
    <property type="project" value="UniProtKB-SubCell"/>
</dbReference>
<feature type="transmembrane region" description="Helical" evidence="5">
    <location>
        <begin position="392"/>
        <end position="412"/>
    </location>
</feature>
<dbReference type="Pfam" id="PF07690">
    <property type="entry name" value="MFS_1"/>
    <property type="match status" value="2"/>
</dbReference>
<evidence type="ECO:0000256" key="5">
    <source>
        <dbReference type="SAM" id="Phobius"/>
    </source>
</evidence>
<dbReference type="InterPro" id="IPR036259">
    <property type="entry name" value="MFS_trans_sf"/>
</dbReference>
<dbReference type="PANTHER" id="PTHR23528:SF1">
    <property type="entry name" value="MAJOR FACILITATOR SUPERFAMILY (MFS) PROFILE DOMAIN-CONTAINING PROTEIN"/>
    <property type="match status" value="1"/>
</dbReference>
<dbReference type="InterPro" id="IPR005829">
    <property type="entry name" value="Sugar_transporter_CS"/>
</dbReference>
<name>A0A455SYP0_9CHLR</name>
<keyword evidence="4 5" id="KW-0472">Membrane</keyword>
<dbReference type="Gene3D" id="1.20.1250.20">
    <property type="entry name" value="MFS general substrate transporter like domains"/>
    <property type="match status" value="2"/>
</dbReference>
<dbReference type="InterPro" id="IPR020846">
    <property type="entry name" value="MFS_dom"/>
</dbReference>
<dbReference type="SUPFAM" id="SSF103473">
    <property type="entry name" value="MFS general substrate transporter"/>
    <property type="match status" value="1"/>
</dbReference>
<feature type="transmembrane region" description="Helical" evidence="5">
    <location>
        <begin position="177"/>
        <end position="197"/>
    </location>
</feature>
<organism evidence="7">
    <name type="scientific">Thermogemmatispora argillosa</name>
    <dbReference type="NCBI Taxonomy" id="2045280"/>
    <lineage>
        <taxon>Bacteria</taxon>
        <taxon>Bacillati</taxon>
        <taxon>Chloroflexota</taxon>
        <taxon>Ktedonobacteria</taxon>
        <taxon>Thermogemmatisporales</taxon>
        <taxon>Thermogemmatisporaceae</taxon>
        <taxon>Thermogemmatispora</taxon>
    </lineage>
</organism>
<comment type="subcellular location">
    <subcellularLocation>
        <location evidence="1">Cell membrane</location>
        <topology evidence="1">Multi-pass membrane protein</topology>
    </subcellularLocation>
</comment>
<dbReference type="PANTHER" id="PTHR23528">
    <property type="match status" value="1"/>
</dbReference>
<feature type="domain" description="Major facilitator superfamily (MFS) profile" evidence="6">
    <location>
        <begin position="12"/>
        <end position="416"/>
    </location>
</feature>
<feature type="transmembrane region" description="Helical" evidence="5">
    <location>
        <begin position="331"/>
        <end position="354"/>
    </location>
</feature>